<accession>A0A368NFH1</accession>
<keyword evidence="3" id="KW-1185">Reference proteome</keyword>
<dbReference type="Proteomes" id="UP000252189">
    <property type="component" value="Unassembled WGS sequence"/>
</dbReference>
<gene>
    <name evidence="2" type="ORF">DU504_14550</name>
</gene>
<dbReference type="AlphaFoldDB" id="A0A368NFH1"/>
<dbReference type="OrthoDB" id="204612at2157"/>
<evidence type="ECO:0000313" key="2">
    <source>
        <dbReference type="EMBL" id="RCU48415.1"/>
    </source>
</evidence>
<evidence type="ECO:0000313" key="3">
    <source>
        <dbReference type="Proteomes" id="UP000252189"/>
    </source>
</evidence>
<feature type="coiled-coil region" evidence="1">
    <location>
        <begin position="7"/>
        <end position="65"/>
    </location>
</feature>
<protein>
    <submittedName>
        <fullName evidence="2">Uncharacterized protein</fullName>
    </submittedName>
</protein>
<dbReference type="Pfam" id="PF19111">
    <property type="entry name" value="DUF5798"/>
    <property type="match status" value="1"/>
</dbReference>
<reference evidence="2 3" key="1">
    <citation type="submission" date="2018-07" db="EMBL/GenBank/DDBJ databases">
        <title>Genome sequences of Haloplanus salinus JCM 18368T.</title>
        <authorList>
            <person name="Kim Y.B."/>
            <person name="Roh S.W."/>
        </authorList>
    </citation>
    <scope>NUCLEOTIDE SEQUENCE [LARGE SCALE GENOMIC DNA]</scope>
    <source>
        <strain evidence="2 3">JCM 18368</strain>
    </source>
</reference>
<organism evidence="2 3">
    <name type="scientific">Haloplanus salinus</name>
    <dbReference type="NCBI Taxonomy" id="1126245"/>
    <lineage>
        <taxon>Archaea</taxon>
        <taxon>Methanobacteriati</taxon>
        <taxon>Methanobacteriota</taxon>
        <taxon>Stenosarchaea group</taxon>
        <taxon>Halobacteria</taxon>
        <taxon>Halobacteriales</taxon>
        <taxon>Haloferacaceae</taxon>
        <taxon>Haloplanus</taxon>
    </lineage>
</organism>
<keyword evidence="1" id="KW-0175">Coiled coil</keyword>
<dbReference type="EMBL" id="QPHM01000001">
    <property type="protein sequence ID" value="RCU48415.1"/>
    <property type="molecule type" value="Genomic_DNA"/>
</dbReference>
<dbReference type="RefSeq" id="WP_114450048.1">
    <property type="nucleotide sequence ID" value="NZ_QPHM01000001.1"/>
</dbReference>
<evidence type="ECO:0000256" key="1">
    <source>
        <dbReference type="SAM" id="Coils"/>
    </source>
</evidence>
<name>A0A368NFH1_9EURY</name>
<proteinExistence type="predicted"/>
<dbReference type="InterPro" id="IPR043816">
    <property type="entry name" value="DUF5798"/>
</dbReference>
<sequence>MGLGSTAKKLQQIADMAEDVYARLNQLREQVVETRKTVDETKARVDEMDHELAEQRAIVEALAEREGIDVDAITAEVHVVDAEAAATGDGDTPAADE</sequence>
<comment type="caution">
    <text evidence="2">The sequence shown here is derived from an EMBL/GenBank/DDBJ whole genome shotgun (WGS) entry which is preliminary data.</text>
</comment>